<dbReference type="EC" id="1.14.14.9" evidence="2"/>
<evidence type="ECO:0000313" key="3">
    <source>
        <dbReference type="Proteomes" id="UP000339249"/>
    </source>
</evidence>
<name>A0A4U9DBR0_RAOTE</name>
<dbReference type="InterPro" id="IPR024674">
    <property type="entry name" value="HpaB/PvcC/4-BUDH_N"/>
</dbReference>
<dbReference type="GO" id="GO:0052881">
    <property type="term" value="F:4-hydroxyphenylacetate 3-monooxygenase activity"/>
    <property type="evidence" value="ECO:0007669"/>
    <property type="project" value="UniProtKB-EC"/>
</dbReference>
<sequence length="109" mass="11802">MKDVYIKLEKETDAGIVVSGAKVVATNSALTHYNMIGFGSAQVMGENPDFALMFVAPMDAEGVKLISRASYEMVAGVTGSPYDYPLSSRFDENDAILVMDKVLIRGRTC</sequence>
<keyword evidence="2" id="KW-0503">Monooxygenase</keyword>
<evidence type="ECO:0000259" key="1">
    <source>
        <dbReference type="Pfam" id="PF11794"/>
    </source>
</evidence>
<feature type="domain" description="HpaB/PvcC/4-BUDH N-terminal" evidence="1">
    <location>
        <begin position="2"/>
        <end position="104"/>
    </location>
</feature>
<dbReference type="PANTHER" id="PTHR36117">
    <property type="entry name" value="4-HYDROXYPHENYLACETATE 3-MONOOXYGENASE-RELATED"/>
    <property type="match status" value="1"/>
</dbReference>
<evidence type="ECO:0000313" key="2">
    <source>
        <dbReference type="EMBL" id="VTN13748.1"/>
    </source>
</evidence>
<dbReference type="GO" id="GO:0016627">
    <property type="term" value="F:oxidoreductase activity, acting on the CH-CH group of donors"/>
    <property type="evidence" value="ECO:0007669"/>
    <property type="project" value="InterPro"/>
</dbReference>
<gene>
    <name evidence="2" type="primary">hpaB_2</name>
    <name evidence="2" type="ORF">NCTC9185_05790</name>
</gene>
<dbReference type="InterPro" id="IPR004925">
    <property type="entry name" value="HpaB/PvcC/4-BUDH"/>
</dbReference>
<proteinExistence type="predicted"/>
<accession>A0A4U9DBR0</accession>
<dbReference type="Gene3D" id="2.40.110.10">
    <property type="entry name" value="Butyryl-CoA Dehydrogenase, subunit A, domain 2"/>
    <property type="match status" value="1"/>
</dbReference>
<dbReference type="PANTHER" id="PTHR36117:SF3">
    <property type="entry name" value="4-HYDROXYPHENYLACETATE 3-MONOOXYGENASE-RELATED"/>
    <property type="match status" value="1"/>
</dbReference>
<dbReference type="EMBL" id="CABDVU010000001">
    <property type="protein sequence ID" value="VTN13748.1"/>
    <property type="molecule type" value="Genomic_DNA"/>
</dbReference>
<dbReference type="SUPFAM" id="SSF56645">
    <property type="entry name" value="Acyl-CoA dehydrogenase NM domain-like"/>
    <property type="match status" value="1"/>
</dbReference>
<dbReference type="Pfam" id="PF11794">
    <property type="entry name" value="HpaB_N"/>
    <property type="match status" value="1"/>
</dbReference>
<protein>
    <submittedName>
        <fullName evidence="2">4-hydroxyphenylacetate 3-monooxygenase oxygenase component</fullName>
        <ecNumber evidence="2">1.14.14.9</ecNumber>
    </submittedName>
</protein>
<keyword evidence="2" id="KW-0560">Oxidoreductase</keyword>
<dbReference type="Proteomes" id="UP000339249">
    <property type="component" value="Unassembled WGS sequence"/>
</dbReference>
<reference evidence="2 3" key="1">
    <citation type="submission" date="2019-04" db="EMBL/GenBank/DDBJ databases">
        <authorList>
            <consortium name="Pathogen Informatics"/>
        </authorList>
    </citation>
    <scope>NUCLEOTIDE SEQUENCE [LARGE SCALE GENOMIC DNA]</scope>
    <source>
        <strain evidence="2 3">NCTC9185</strain>
    </source>
</reference>
<dbReference type="InterPro" id="IPR009100">
    <property type="entry name" value="AcylCoA_DH/oxidase_NM_dom_sf"/>
</dbReference>
<dbReference type="InterPro" id="IPR046373">
    <property type="entry name" value="Acyl-CoA_Oxase/DH_mid-dom_sf"/>
</dbReference>
<organism evidence="2 3">
    <name type="scientific">Raoultella terrigena</name>
    <name type="common">Klebsiella terrigena</name>
    <dbReference type="NCBI Taxonomy" id="577"/>
    <lineage>
        <taxon>Bacteria</taxon>
        <taxon>Pseudomonadati</taxon>
        <taxon>Pseudomonadota</taxon>
        <taxon>Gammaproteobacteria</taxon>
        <taxon>Enterobacterales</taxon>
        <taxon>Enterobacteriaceae</taxon>
        <taxon>Klebsiella/Raoultella group</taxon>
        <taxon>Raoultella</taxon>
    </lineage>
</organism>
<dbReference type="AlphaFoldDB" id="A0A4U9DBR0"/>